<dbReference type="Pfam" id="PF01648">
    <property type="entry name" value="ACPS"/>
    <property type="match status" value="1"/>
</dbReference>
<organism evidence="4 5">
    <name type="scientific">Roseateles rivi</name>
    <dbReference type="NCBI Taxonomy" id="3299028"/>
    <lineage>
        <taxon>Bacteria</taxon>
        <taxon>Pseudomonadati</taxon>
        <taxon>Pseudomonadota</taxon>
        <taxon>Betaproteobacteria</taxon>
        <taxon>Burkholderiales</taxon>
        <taxon>Sphaerotilaceae</taxon>
        <taxon>Roseateles</taxon>
    </lineage>
</organism>
<dbReference type="EMBL" id="JBIGHZ010000001">
    <property type="protein sequence ID" value="MFG6446727.1"/>
    <property type="molecule type" value="Genomic_DNA"/>
</dbReference>
<reference evidence="4 5" key="1">
    <citation type="submission" date="2024-08" db="EMBL/GenBank/DDBJ databases">
        <authorList>
            <person name="Lu H."/>
        </authorList>
    </citation>
    <scope>NUCLEOTIDE SEQUENCE [LARGE SCALE GENOMIC DNA]</scope>
    <source>
        <strain evidence="4 5">BYS180W</strain>
    </source>
</reference>
<dbReference type="PANTHER" id="PTHR12215">
    <property type="entry name" value="PHOSPHOPANTETHEINE TRANSFERASE"/>
    <property type="match status" value="1"/>
</dbReference>
<dbReference type="Proteomes" id="UP001606099">
    <property type="component" value="Unassembled WGS sequence"/>
</dbReference>
<evidence type="ECO:0000256" key="2">
    <source>
        <dbReference type="ARBA" id="ARBA00022679"/>
    </source>
</evidence>
<proteinExistence type="inferred from homology"/>
<gene>
    <name evidence="4" type="ORF">ACG0Z6_00570</name>
</gene>
<sequence>MSSVQLALWRVEGLSWPDPTRWLHEAELQRLGRISHAGRQHQYLAGRWGLRLLLQRQPAALALVQAMHLLPSGQTVLPQGAVSLSHAGGWLACAYTPEGRVGVDIECQRPRVQLLEQAQIWCGPLQCQQLSTLPPAAQLAQFYRWWTLKEAWLKARGQGLDFEQMRALSFELADATKADAAVTALPQSEVVLALCGSPGDGLALPSALQEQPLEWEILESRPCFESRP</sequence>
<dbReference type="RefSeq" id="WP_394457818.1">
    <property type="nucleotide sequence ID" value="NZ_JBIGHZ010000001.1"/>
</dbReference>
<protein>
    <submittedName>
        <fullName evidence="4">4'-phosphopantetheinyl transferase family protein</fullName>
    </submittedName>
</protein>
<evidence type="ECO:0000313" key="4">
    <source>
        <dbReference type="EMBL" id="MFG6446727.1"/>
    </source>
</evidence>
<feature type="domain" description="4'-phosphopantetheinyl transferase" evidence="3">
    <location>
        <begin position="100"/>
        <end position="177"/>
    </location>
</feature>
<keyword evidence="2 4" id="KW-0808">Transferase</keyword>
<name>A0ABW7FQY2_9BURK</name>
<dbReference type="InterPro" id="IPR008278">
    <property type="entry name" value="4-PPantetheinyl_Trfase_dom"/>
</dbReference>
<dbReference type="GO" id="GO:0016740">
    <property type="term" value="F:transferase activity"/>
    <property type="evidence" value="ECO:0007669"/>
    <property type="project" value="UniProtKB-KW"/>
</dbReference>
<dbReference type="InterPro" id="IPR037143">
    <property type="entry name" value="4-PPantetheinyl_Trfase_dom_sf"/>
</dbReference>
<accession>A0ABW7FQY2</accession>
<comment type="similarity">
    <text evidence="1">Belongs to the P-Pant transferase superfamily. Gsp/Sfp/HetI/AcpT family.</text>
</comment>
<evidence type="ECO:0000313" key="5">
    <source>
        <dbReference type="Proteomes" id="UP001606099"/>
    </source>
</evidence>
<dbReference type="SUPFAM" id="SSF56214">
    <property type="entry name" value="4'-phosphopantetheinyl transferase"/>
    <property type="match status" value="2"/>
</dbReference>
<dbReference type="Gene3D" id="3.90.470.20">
    <property type="entry name" value="4'-phosphopantetheinyl transferase domain"/>
    <property type="match status" value="2"/>
</dbReference>
<comment type="caution">
    <text evidence="4">The sequence shown here is derived from an EMBL/GenBank/DDBJ whole genome shotgun (WGS) entry which is preliminary data.</text>
</comment>
<evidence type="ECO:0000256" key="1">
    <source>
        <dbReference type="ARBA" id="ARBA00010990"/>
    </source>
</evidence>
<evidence type="ECO:0000259" key="3">
    <source>
        <dbReference type="Pfam" id="PF01648"/>
    </source>
</evidence>
<dbReference type="InterPro" id="IPR050559">
    <property type="entry name" value="P-Pant_transferase_sf"/>
</dbReference>
<dbReference type="PANTHER" id="PTHR12215:SF10">
    <property type="entry name" value="L-AMINOADIPATE-SEMIALDEHYDE DEHYDROGENASE-PHOSPHOPANTETHEINYL TRANSFERASE"/>
    <property type="match status" value="1"/>
</dbReference>
<keyword evidence="5" id="KW-1185">Reference proteome</keyword>